<sequence length="112" mass="11637">MPTSRTADRPYAIPPDAAFAIAAEALRTLFGSVSRIGPTTLEARSSLGWASWGEIITVDVQAADGGSLARVHSRSALPTQFLDWGKHAKNLSQVFSAIDAGVGSASGPPFPS</sequence>
<accession>G7H3K3</accession>
<dbReference type="EMBL" id="BAEE01000056">
    <property type="protein sequence ID" value="GAB10428.1"/>
    <property type="molecule type" value="Genomic_DNA"/>
</dbReference>
<proteinExistence type="predicted"/>
<reference evidence="1 2" key="1">
    <citation type="submission" date="2011-11" db="EMBL/GenBank/DDBJ databases">
        <title>Whole genome shotgun sequence of Gordonia araii NBRC 100433.</title>
        <authorList>
            <person name="Yoshida Y."/>
            <person name="Hosoyama A."/>
            <person name="Tsuchikane K."/>
            <person name="Katsumata H."/>
            <person name="Yamazaki S."/>
            <person name="Fujita N."/>
        </authorList>
    </citation>
    <scope>NUCLEOTIDE SEQUENCE [LARGE SCALE GENOMIC DNA]</scope>
    <source>
        <strain evidence="1 2">NBRC 100433</strain>
    </source>
</reference>
<dbReference type="OrthoDB" id="4571327at2"/>
<keyword evidence="2" id="KW-1185">Reference proteome</keyword>
<gene>
    <name evidence="1" type="ORF">GOARA_056_01760</name>
</gene>
<dbReference type="AlphaFoldDB" id="G7H3K3"/>
<protein>
    <recommendedName>
        <fullName evidence="3">DUF1499 domain-containing protein</fullName>
    </recommendedName>
</protein>
<name>G7H3K3_9ACTN</name>
<dbReference type="STRING" id="1073574.GOARA_056_01760"/>
<organism evidence="1 2">
    <name type="scientific">Gordonia araii NBRC 100433</name>
    <dbReference type="NCBI Taxonomy" id="1073574"/>
    <lineage>
        <taxon>Bacteria</taxon>
        <taxon>Bacillati</taxon>
        <taxon>Actinomycetota</taxon>
        <taxon>Actinomycetes</taxon>
        <taxon>Mycobacteriales</taxon>
        <taxon>Gordoniaceae</taxon>
        <taxon>Gordonia</taxon>
    </lineage>
</organism>
<evidence type="ECO:0008006" key="3">
    <source>
        <dbReference type="Google" id="ProtNLM"/>
    </source>
</evidence>
<dbReference type="Proteomes" id="UP000035088">
    <property type="component" value="Unassembled WGS sequence"/>
</dbReference>
<evidence type="ECO:0000313" key="2">
    <source>
        <dbReference type="Proteomes" id="UP000035088"/>
    </source>
</evidence>
<comment type="caution">
    <text evidence="1">The sequence shown here is derived from an EMBL/GenBank/DDBJ whole genome shotgun (WGS) entry which is preliminary data.</text>
</comment>
<evidence type="ECO:0000313" key="1">
    <source>
        <dbReference type="EMBL" id="GAB10428.1"/>
    </source>
</evidence>
<dbReference type="RefSeq" id="WP_007322503.1">
    <property type="nucleotide sequence ID" value="NZ_BAEE01000056.1"/>
</dbReference>